<name>A0A5K7SAW8_9BACT</name>
<keyword evidence="2" id="KW-1185">Reference proteome</keyword>
<dbReference type="EMBL" id="AP018694">
    <property type="protein sequence ID" value="BBE18587.1"/>
    <property type="molecule type" value="Genomic_DNA"/>
</dbReference>
<evidence type="ECO:0000313" key="2">
    <source>
        <dbReference type="Proteomes" id="UP001193389"/>
    </source>
</evidence>
<sequence>MTVYEIEKETGIDFFSGLDDKLENQLKGNINTAIWNQ</sequence>
<dbReference type="Proteomes" id="UP001193389">
    <property type="component" value="Chromosome"/>
</dbReference>
<proteinExistence type="predicted"/>
<dbReference type="KEGG" id="anf:AQPE_2750"/>
<evidence type="ECO:0000313" key="1">
    <source>
        <dbReference type="EMBL" id="BBE18587.1"/>
    </source>
</evidence>
<gene>
    <name evidence="1" type="ORF">AQPE_2750</name>
</gene>
<organism evidence="1 2">
    <name type="scientific">Aquipluma nitroreducens</name>
    <dbReference type="NCBI Taxonomy" id="2010828"/>
    <lineage>
        <taxon>Bacteria</taxon>
        <taxon>Pseudomonadati</taxon>
        <taxon>Bacteroidota</taxon>
        <taxon>Bacteroidia</taxon>
        <taxon>Marinilabiliales</taxon>
        <taxon>Prolixibacteraceae</taxon>
        <taxon>Aquipluma</taxon>
    </lineage>
</organism>
<protein>
    <submittedName>
        <fullName evidence="1">Uncharacterized protein</fullName>
    </submittedName>
</protein>
<reference evidence="1" key="1">
    <citation type="journal article" date="2020" name="Int. J. Syst. Evol. Microbiol.">
        <title>Aquipluma nitroreducens gen. nov. sp. nov., a novel facultatively anaerobic bacterium isolated from a freshwater lake.</title>
        <authorList>
            <person name="Watanabe M."/>
            <person name="Kojima H."/>
            <person name="Fukui M."/>
        </authorList>
    </citation>
    <scope>NUCLEOTIDE SEQUENCE</scope>
    <source>
        <strain evidence="1">MeG22</strain>
    </source>
</reference>
<dbReference type="AlphaFoldDB" id="A0A5K7SAW8"/>
<accession>A0A5K7SAW8</accession>